<accession>A0A381TK53</accession>
<dbReference type="EMBL" id="UINC01004656">
    <property type="protein sequence ID" value="SVA15918.1"/>
    <property type="molecule type" value="Genomic_DNA"/>
</dbReference>
<evidence type="ECO:0000313" key="1">
    <source>
        <dbReference type="EMBL" id="SVA15918.1"/>
    </source>
</evidence>
<proteinExistence type="predicted"/>
<organism evidence="1">
    <name type="scientific">marine metagenome</name>
    <dbReference type="NCBI Taxonomy" id="408172"/>
    <lineage>
        <taxon>unclassified sequences</taxon>
        <taxon>metagenomes</taxon>
        <taxon>ecological metagenomes</taxon>
    </lineage>
</organism>
<gene>
    <name evidence="1" type="ORF">METZ01_LOCUS68772</name>
</gene>
<protein>
    <submittedName>
        <fullName evidence="1">Uncharacterized protein</fullName>
    </submittedName>
</protein>
<sequence length="62" mass="6934">MEEVSKTHSSVIHSVGWITERTEVDLKISACCPLELEDKEVGRTTVIPHGCIESIKDLILKE</sequence>
<name>A0A381TK53_9ZZZZ</name>
<dbReference type="AlphaFoldDB" id="A0A381TK53"/>
<reference evidence="1" key="1">
    <citation type="submission" date="2018-05" db="EMBL/GenBank/DDBJ databases">
        <authorList>
            <person name="Lanie J.A."/>
            <person name="Ng W.-L."/>
            <person name="Kazmierczak K.M."/>
            <person name="Andrzejewski T.M."/>
            <person name="Davidsen T.M."/>
            <person name="Wayne K.J."/>
            <person name="Tettelin H."/>
            <person name="Glass J.I."/>
            <person name="Rusch D."/>
            <person name="Podicherti R."/>
            <person name="Tsui H.-C.T."/>
            <person name="Winkler M.E."/>
        </authorList>
    </citation>
    <scope>NUCLEOTIDE SEQUENCE</scope>
</reference>